<dbReference type="EMBL" id="JAAALK010000545">
    <property type="protein sequence ID" value="KAG8044596.1"/>
    <property type="molecule type" value="Genomic_DNA"/>
</dbReference>
<gene>
    <name evidence="1" type="ORF">GUJ93_ZPchr0068g2943</name>
</gene>
<keyword evidence="2" id="KW-1185">Reference proteome</keyword>
<comment type="caution">
    <text evidence="1">The sequence shown here is derived from an EMBL/GenBank/DDBJ whole genome shotgun (WGS) entry which is preliminary data.</text>
</comment>
<proteinExistence type="predicted"/>
<sequence>MSSSAAPCPALAQHRGALLLHRLAVGTEATEEVTQAEVDDKEEERVVLPTNESCNRLLRIRQNVLMSYISQQFLMWYVQQLYPVGCEPFKKQPPMSQWYDPEQNWKLDQSAIRQSQPYDPSSWRLK</sequence>
<reference evidence="1" key="2">
    <citation type="submission" date="2021-02" db="EMBL/GenBank/DDBJ databases">
        <authorList>
            <person name="Kimball J.A."/>
            <person name="Haas M.W."/>
            <person name="Macchietto M."/>
            <person name="Kono T."/>
            <person name="Duquette J."/>
            <person name="Shao M."/>
        </authorList>
    </citation>
    <scope>NUCLEOTIDE SEQUENCE</scope>
    <source>
        <tissue evidence="1">Fresh leaf tissue</tissue>
    </source>
</reference>
<evidence type="ECO:0000313" key="1">
    <source>
        <dbReference type="EMBL" id="KAG8044596.1"/>
    </source>
</evidence>
<dbReference type="Proteomes" id="UP000729402">
    <property type="component" value="Unassembled WGS sequence"/>
</dbReference>
<dbReference type="AlphaFoldDB" id="A0A8J5V364"/>
<reference evidence="1" key="1">
    <citation type="journal article" date="2021" name="bioRxiv">
        <title>Whole Genome Assembly and Annotation of Northern Wild Rice, Zizania palustris L., Supports a Whole Genome Duplication in the Zizania Genus.</title>
        <authorList>
            <person name="Haas M."/>
            <person name="Kono T."/>
            <person name="Macchietto M."/>
            <person name="Millas R."/>
            <person name="McGilp L."/>
            <person name="Shao M."/>
            <person name="Duquette J."/>
            <person name="Hirsch C.N."/>
            <person name="Kimball J."/>
        </authorList>
    </citation>
    <scope>NUCLEOTIDE SEQUENCE</scope>
    <source>
        <tissue evidence="1">Fresh leaf tissue</tissue>
    </source>
</reference>
<organism evidence="1 2">
    <name type="scientific">Zizania palustris</name>
    <name type="common">Northern wild rice</name>
    <dbReference type="NCBI Taxonomy" id="103762"/>
    <lineage>
        <taxon>Eukaryota</taxon>
        <taxon>Viridiplantae</taxon>
        <taxon>Streptophyta</taxon>
        <taxon>Embryophyta</taxon>
        <taxon>Tracheophyta</taxon>
        <taxon>Spermatophyta</taxon>
        <taxon>Magnoliopsida</taxon>
        <taxon>Liliopsida</taxon>
        <taxon>Poales</taxon>
        <taxon>Poaceae</taxon>
        <taxon>BOP clade</taxon>
        <taxon>Oryzoideae</taxon>
        <taxon>Oryzeae</taxon>
        <taxon>Zizaniinae</taxon>
        <taxon>Zizania</taxon>
    </lineage>
</organism>
<evidence type="ECO:0000313" key="2">
    <source>
        <dbReference type="Proteomes" id="UP000729402"/>
    </source>
</evidence>
<accession>A0A8J5V364</accession>
<protein>
    <submittedName>
        <fullName evidence="1">Uncharacterized protein</fullName>
    </submittedName>
</protein>
<name>A0A8J5V364_ZIZPA</name>